<protein>
    <recommendedName>
        <fullName evidence="4">Transmembrane protein</fullName>
    </recommendedName>
</protein>
<feature type="transmembrane region" description="Helical" evidence="1">
    <location>
        <begin position="81"/>
        <end position="98"/>
    </location>
</feature>
<name>A0A8S1YRF1_9CILI</name>
<sequence length="100" mass="12198">MSKISRKRTKYFEERVLWTYRNQRVCEKQYLNYEDCIKKQAIFEIKGDPQSVCLDPKIKAMNEFIQNIQNDRLQCLYNQRFIVFSINFVILMIKTYSLNL</sequence>
<keyword evidence="1" id="KW-1133">Transmembrane helix</keyword>
<keyword evidence="1" id="KW-0812">Transmembrane</keyword>
<dbReference type="EMBL" id="CAJJDO010000205">
    <property type="protein sequence ID" value="CAD8214314.1"/>
    <property type="molecule type" value="Genomic_DNA"/>
</dbReference>
<dbReference type="AlphaFoldDB" id="A0A8S1YRF1"/>
<reference evidence="2" key="1">
    <citation type="submission" date="2021-01" db="EMBL/GenBank/DDBJ databases">
        <authorList>
            <consortium name="Genoscope - CEA"/>
            <person name="William W."/>
        </authorList>
    </citation>
    <scope>NUCLEOTIDE SEQUENCE</scope>
</reference>
<evidence type="ECO:0000313" key="2">
    <source>
        <dbReference type="EMBL" id="CAD8214314.1"/>
    </source>
</evidence>
<keyword evidence="1" id="KW-0472">Membrane</keyword>
<dbReference type="Proteomes" id="UP000689195">
    <property type="component" value="Unassembled WGS sequence"/>
</dbReference>
<accession>A0A8S1YRF1</accession>
<proteinExistence type="predicted"/>
<keyword evidence="3" id="KW-1185">Reference proteome</keyword>
<evidence type="ECO:0000256" key="1">
    <source>
        <dbReference type="SAM" id="Phobius"/>
    </source>
</evidence>
<organism evidence="2 3">
    <name type="scientific">Paramecium pentaurelia</name>
    <dbReference type="NCBI Taxonomy" id="43138"/>
    <lineage>
        <taxon>Eukaryota</taxon>
        <taxon>Sar</taxon>
        <taxon>Alveolata</taxon>
        <taxon>Ciliophora</taxon>
        <taxon>Intramacronucleata</taxon>
        <taxon>Oligohymenophorea</taxon>
        <taxon>Peniculida</taxon>
        <taxon>Parameciidae</taxon>
        <taxon>Paramecium</taxon>
    </lineage>
</organism>
<evidence type="ECO:0000313" key="3">
    <source>
        <dbReference type="Proteomes" id="UP000689195"/>
    </source>
</evidence>
<gene>
    <name evidence="2" type="ORF">PPENT_87.1.T2050007</name>
</gene>
<comment type="caution">
    <text evidence="2">The sequence shown here is derived from an EMBL/GenBank/DDBJ whole genome shotgun (WGS) entry which is preliminary data.</text>
</comment>
<evidence type="ECO:0008006" key="4">
    <source>
        <dbReference type="Google" id="ProtNLM"/>
    </source>
</evidence>